<dbReference type="InterPro" id="IPR036312">
    <property type="entry name" value="Bifun_inhib/LTP/seed_sf"/>
</dbReference>
<dbReference type="EMBL" id="CP144752">
    <property type="protein sequence ID" value="WVZ88276.1"/>
    <property type="molecule type" value="Genomic_DNA"/>
</dbReference>
<dbReference type="Gene3D" id="1.10.110.10">
    <property type="entry name" value="Plant lipid-transfer and hydrophobic proteins"/>
    <property type="match status" value="1"/>
</dbReference>
<gene>
    <name evidence="4" type="ORF">U9M48_034813</name>
</gene>
<dbReference type="GO" id="GO:0006869">
    <property type="term" value="P:lipid transport"/>
    <property type="evidence" value="ECO:0007669"/>
    <property type="project" value="InterPro"/>
</dbReference>
<keyword evidence="5" id="KW-1185">Reference proteome</keyword>
<dbReference type="PRINTS" id="PR00382">
    <property type="entry name" value="LIPIDTRNSFER"/>
</dbReference>
<dbReference type="PANTHER" id="PTHR33076">
    <property type="entry name" value="NON-SPECIFIC LIPID-TRANSFER PROTEIN 2-RELATED"/>
    <property type="match status" value="1"/>
</dbReference>
<feature type="chain" id="PRO_5042832727" description="Non-specific lipid-transfer protein" evidence="2">
    <location>
        <begin position="33"/>
        <end position="124"/>
    </location>
</feature>
<comment type="similarity">
    <text evidence="1">Belongs to the plant LTP family.</text>
</comment>
<dbReference type="InterPro" id="IPR016140">
    <property type="entry name" value="Bifunc_inhib/LTP/seed_store"/>
</dbReference>
<dbReference type="Pfam" id="PF00234">
    <property type="entry name" value="Tryp_alpha_amyl"/>
    <property type="match status" value="1"/>
</dbReference>
<evidence type="ECO:0000259" key="3">
    <source>
        <dbReference type="SMART" id="SM00499"/>
    </source>
</evidence>
<feature type="domain" description="Bifunctional inhibitor/plant lipid transfer protein/seed storage helical" evidence="3">
    <location>
        <begin position="35"/>
        <end position="120"/>
    </location>
</feature>
<feature type="signal peptide" evidence="2">
    <location>
        <begin position="1"/>
        <end position="32"/>
    </location>
</feature>
<evidence type="ECO:0000313" key="4">
    <source>
        <dbReference type="EMBL" id="WVZ88276.1"/>
    </source>
</evidence>
<comment type="function">
    <text evidence="1">Plant non-specific lipid-transfer proteins transfer phospholipids as well as galactolipids across membranes. May play a role in wax or cutin deposition in the cell walls of expanding epidermal cells and certain secretory tissues.</text>
</comment>
<accession>A0AAQ3UAQ2</accession>
<organism evidence="4 5">
    <name type="scientific">Paspalum notatum var. saurae</name>
    <dbReference type="NCBI Taxonomy" id="547442"/>
    <lineage>
        <taxon>Eukaryota</taxon>
        <taxon>Viridiplantae</taxon>
        <taxon>Streptophyta</taxon>
        <taxon>Embryophyta</taxon>
        <taxon>Tracheophyta</taxon>
        <taxon>Spermatophyta</taxon>
        <taxon>Magnoliopsida</taxon>
        <taxon>Liliopsida</taxon>
        <taxon>Poales</taxon>
        <taxon>Poaceae</taxon>
        <taxon>PACMAD clade</taxon>
        <taxon>Panicoideae</taxon>
        <taxon>Andropogonodae</taxon>
        <taxon>Paspaleae</taxon>
        <taxon>Paspalinae</taxon>
        <taxon>Paspalum</taxon>
    </lineage>
</organism>
<dbReference type="Proteomes" id="UP001341281">
    <property type="component" value="Chromosome 08"/>
</dbReference>
<dbReference type="InterPro" id="IPR000528">
    <property type="entry name" value="Plant_nsLTP"/>
</dbReference>
<dbReference type="PROSITE" id="PS00597">
    <property type="entry name" value="PLANT_LTP"/>
    <property type="match status" value="1"/>
</dbReference>
<reference evidence="4 5" key="1">
    <citation type="submission" date="2024-02" db="EMBL/GenBank/DDBJ databases">
        <title>High-quality chromosome-scale genome assembly of Pensacola bahiagrass (Paspalum notatum Flugge var. saurae).</title>
        <authorList>
            <person name="Vega J.M."/>
            <person name="Podio M."/>
            <person name="Orjuela J."/>
            <person name="Siena L.A."/>
            <person name="Pessino S.C."/>
            <person name="Combes M.C."/>
            <person name="Mariac C."/>
            <person name="Albertini E."/>
            <person name="Pupilli F."/>
            <person name="Ortiz J.P.A."/>
            <person name="Leblanc O."/>
        </authorList>
    </citation>
    <scope>NUCLEOTIDE SEQUENCE [LARGE SCALE GENOMIC DNA]</scope>
    <source>
        <strain evidence="4">R1</strain>
        <tissue evidence="4">Leaf</tissue>
    </source>
</reference>
<dbReference type="AlphaFoldDB" id="A0AAQ3UAQ2"/>
<name>A0AAQ3UAQ2_PASNO</name>
<keyword evidence="1" id="KW-0813">Transport</keyword>
<evidence type="ECO:0000256" key="1">
    <source>
        <dbReference type="RuleBase" id="RU000628"/>
    </source>
</evidence>
<dbReference type="GO" id="GO:0008289">
    <property type="term" value="F:lipid binding"/>
    <property type="evidence" value="ECO:0007669"/>
    <property type="project" value="UniProtKB-KW"/>
</dbReference>
<evidence type="ECO:0000256" key="2">
    <source>
        <dbReference type="SAM" id="SignalP"/>
    </source>
</evidence>
<keyword evidence="2" id="KW-0732">Signal</keyword>
<keyword evidence="1" id="KW-0446">Lipid-binding</keyword>
<sequence length="124" mass="12285">MARPAGQQQQQVAAAAVVALLLVAAAAPGTVAVTCGQVVGYITPCLSYAMGRAAAPGPACCAGVRSLADAARTAADRQATCNCLKQATAGMGALKPDLVAGIPAKCGVNIPYPISRTTDCSKVQ</sequence>
<dbReference type="SUPFAM" id="SSF47699">
    <property type="entry name" value="Bifunctional inhibitor/lipid-transfer protein/seed storage 2S albumin"/>
    <property type="match status" value="1"/>
</dbReference>
<dbReference type="CDD" id="cd01960">
    <property type="entry name" value="nsLTP1"/>
    <property type="match status" value="1"/>
</dbReference>
<proteinExistence type="inferred from homology"/>
<evidence type="ECO:0000313" key="5">
    <source>
        <dbReference type="Proteomes" id="UP001341281"/>
    </source>
</evidence>
<dbReference type="SMART" id="SM00499">
    <property type="entry name" value="AAI"/>
    <property type="match status" value="1"/>
</dbReference>
<protein>
    <recommendedName>
        <fullName evidence="1">Non-specific lipid-transfer protein</fullName>
    </recommendedName>
</protein>